<keyword evidence="1" id="KW-0732">Signal</keyword>
<dbReference type="InterPro" id="IPR030972">
    <property type="entry name" value="UrcA_uranyl"/>
</dbReference>
<evidence type="ECO:0000313" key="4">
    <source>
        <dbReference type="Proteomes" id="UP000446786"/>
    </source>
</evidence>
<gene>
    <name evidence="2" type="ORF">GRI94_03935</name>
    <name evidence="3" type="ORF">GRI94_18025</name>
</gene>
<dbReference type="OrthoDB" id="7450905at2"/>
<feature type="chain" id="PRO_5044663584" evidence="1">
    <location>
        <begin position="23"/>
        <end position="101"/>
    </location>
</feature>
<keyword evidence="4" id="KW-1185">Reference proteome</keyword>
<reference evidence="2 4" key="1">
    <citation type="submission" date="2019-12" db="EMBL/GenBank/DDBJ databases">
        <title>Genomic-based taxomic classification of the family Erythrobacteraceae.</title>
        <authorList>
            <person name="Xu L."/>
        </authorList>
    </citation>
    <scope>NUCLEOTIDE SEQUENCE [LARGE SCALE GENOMIC DNA]</scope>
    <source>
        <strain evidence="2 4">JCM 16677</strain>
    </source>
</reference>
<sequence>MKTPLIALAATATLIAGTPALAVETGDNMVVQYQDLNLSSVKGQKTLERRIDAAAKRYCRVGAQRSGTRISNSQASKCYREAKRLARQQFAEVIDNNRLGG</sequence>
<proteinExistence type="predicted"/>
<evidence type="ECO:0000313" key="2">
    <source>
        <dbReference type="EMBL" id="MXP30971.1"/>
    </source>
</evidence>
<name>A0A845AQ19_9SPHN</name>
<comment type="caution">
    <text evidence="2">The sequence shown here is derived from an EMBL/GenBank/DDBJ whole genome shotgun (WGS) entry which is preliminary data.</text>
</comment>
<dbReference type="RefSeq" id="WP_160778458.1">
    <property type="nucleotide sequence ID" value="NZ_BAAAZF010000001.1"/>
</dbReference>
<dbReference type="NCBIfam" id="TIGR04433">
    <property type="entry name" value="UrcA_uranyl"/>
    <property type="match status" value="1"/>
</dbReference>
<evidence type="ECO:0000256" key="1">
    <source>
        <dbReference type="SAM" id="SignalP"/>
    </source>
</evidence>
<accession>A0A845AQ19</accession>
<dbReference type="EMBL" id="WTYE01000001">
    <property type="protein sequence ID" value="MXP33731.1"/>
    <property type="molecule type" value="Genomic_DNA"/>
</dbReference>
<dbReference type="Proteomes" id="UP000446786">
    <property type="component" value="Unassembled WGS sequence"/>
</dbReference>
<dbReference type="EMBL" id="WTYE01000001">
    <property type="protein sequence ID" value="MXP30971.1"/>
    <property type="molecule type" value="Genomic_DNA"/>
</dbReference>
<protein>
    <submittedName>
        <fullName evidence="2">UrcA family protein</fullName>
    </submittedName>
</protein>
<evidence type="ECO:0000313" key="3">
    <source>
        <dbReference type="EMBL" id="MXP33731.1"/>
    </source>
</evidence>
<feature type="signal peptide" evidence="1">
    <location>
        <begin position="1"/>
        <end position="22"/>
    </location>
</feature>
<dbReference type="AlphaFoldDB" id="A0A845AQ19"/>
<organism evidence="2 4">
    <name type="scientific">Parerythrobacter jejuensis</name>
    <dbReference type="NCBI Taxonomy" id="795812"/>
    <lineage>
        <taxon>Bacteria</taxon>
        <taxon>Pseudomonadati</taxon>
        <taxon>Pseudomonadota</taxon>
        <taxon>Alphaproteobacteria</taxon>
        <taxon>Sphingomonadales</taxon>
        <taxon>Erythrobacteraceae</taxon>
        <taxon>Parerythrobacter</taxon>
    </lineage>
</organism>